<dbReference type="InterPro" id="IPR000620">
    <property type="entry name" value="EamA_dom"/>
</dbReference>
<evidence type="ECO:0000256" key="1">
    <source>
        <dbReference type="ARBA" id="ARBA00004651"/>
    </source>
</evidence>
<dbReference type="InterPro" id="IPR037185">
    <property type="entry name" value="EmrE-like"/>
</dbReference>
<feature type="transmembrane region" description="Helical" evidence="7">
    <location>
        <begin position="97"/>
        <end position="119"/>
    </location>
</feature>
<dbReference type="PANTHER" id="PTHR32322:SF18">
    <property type="entry name" value="S-ADENOSYLMETHIONINE_S-ADENOSYLHOMOCYSTEINE TRANSPORTER"/>
    <property type="match status" value="1"/>
</dbReference>
<reference evidence="10" key="1">
    <citation type="journal article" date="2019" name="Int. J. Syst. Evol. Microbiol.">
        <title>The Global Catalogue of Microorganisms (GCM) 10K type strain sequencing project: providing services to taxonomists for standard genome sequencing and annotation.</title>
        <authorList>
            <consortium name="The Broad Institute Genomics Platform"/>
            <consortium name="The Broad Institute Genome Sequencing Center for Infectious Disease"/>
            <person name="Wu L."/>
            <person name="Ma J."/>
        </authorList>
    </citation>
    <scope>NUCLEOTIDE SEQUENCE [LARGE SCALE GENOMIC DNA]</scope>
    <source>
        <strain evidence="10">TISTR 2241</strain>
    </source>
</reference>
<feature type="transmembrane region" description="Helical" evidence="7">
    <location>
        <begin position="214"/>
        <end position="235"/>
    </location>
</feature>
<keyword evidence="4 7" id="KW-0812">Transmembrane</keyword>
<keyword evidence="10" id="KW-1185">Reference proteome</keyword>
<dbReference type="SUPFAM" id="SSF103481">
    <property type="entry name" value="Multidrug resistance efflux transporter EmrE"/>
    <property type="match status" value="2"/>
</dbReference>
<dbReference type="EMBL" id="JBHUMR010000007">
    <property type="protein sequence ID" value="MFD2616283.1"/>
    <property type="molecule type" value="Genomic_DNA"/>
</dbReference>
<proteinExistence type="inferred from homology"/>
<dbReference type="InterPro" id="IPR050638">
    <property type="entry name" value="AA-Vitamin_Transporters"/>
</dbReference>
<keyword evidence="6 7" id="KW-0472">Membrane</keyword>
<dbReference type="Proteomes" id="UP001597458">
    <property type="component" value="Unassembled WGS sequence"/>
</dbReference>
<evidence type="ECO:0000256" key="3">
    <source>
        <dbReference type="ARBA" id="ARBA00022475"/>
    </source>
</evidence>
<evidence type="ECO:0000256" key="5">
    <source>
        <dbReference type="ARBA" id="ARBA00022989"/>
    </source>
</evidence>
<keyword evidence="5 7" id="KW-1133">Transmembrane helix</keyword>
<feature type="transmembrane region" description="Helical" evidence="7">
    <location>
        <begin position="151"/>
        <end position="172"/>
    </location>
</feature>
<feature type="domain" description="EamA" evidence="8">
    <location>
        <begin position="7"/>
        <end position="140"/>
    </location>
</feature>
<feature type="domain" description="EamA" evidence="8">
    <location>
        <begin position="153"/>
        <end position="288"/>
    </location>
</feature>
<feature type="transmembrane region" description="Helical" evidence="7">
    <location>
        <begin position="184"/>
        <end position="202"/>
    </location>
</feature>
<keyword evidence="3" id="KW-1003">Cell membrane</keyword>
<dbReference type="RefSeq" id="WP_141189720.1">
    <property type="nucleotide sequence ID" value="NZ_JBHUMR010000007.1"/>
</dbReference>
<comment type="subcellular location">
    <subcellularLocation>
        <location evidence="1">Cell membrane</location>
        <topology evidence="1">Multi-pass membrane protein</topology>
    </subcellularLocation>
</comment>
<evidence type="ECO:0000313" key="10">
    <source>
        <dbReference type="Proteomes" id="UP001597458"/>
    </source>
</evidence>
<protein>
    <submittedName>
        <fullName evidence="9">DMT family transporter</fullName>
    </submittedName>
</protein>
<organism evidence="9 10">
    <name type="scientific">Terrilactibacillus laevilacticus</name>
    <dbReference type="NCBI Taxonomy" id="1380157"/>
    <lineage>
        <taxon>Bacteria</taxon>
        <taxon>Bacillati</taxon>
        <taxon>Bacillota</taxon>
        <taxon>Bacilli</taxon>
        <taxon>Bacillales</taxon>
        <taxon>Bacillaceae</taxon>
        <taxon>Terrilactibacillus</taxon>
    </lineage>
</organism>
<feature type="transmembrane region" description="Helical" evidence="7">
    <location>
        <begin position="29"/>
        <end position="50"/>
    </location>
</feature>
<dbReference type="Pfam" id="PF00892">
    <property type="entry name" value="EamA"/>
    <property type="match status" value="2"/>
</dbReference>
<dbReference type="PANTHER" id="PTHR32322">
    <property type="entry name" value="INNER MEMBRANE TRANSPORTER"/>
    <property type="match status" value="1"/>
</dbReference>
<sequence length="308" mass="34061">MKKSIAGACCLTLAASIWGSMYVVSKYILMYVPPITLLWFRYVIACLLLFAVMMASHKEKKRKQLSKRDGLLFMWIGFIGYFISIAFQFIGTKLSDAHTGALITSSTPAFIVFFAWFVLKERITARKLLSLIVATIGVVICIGGSPRVGTYSLGNFILVGAAVTWALLSVYVKKASRRFSSLMITTYSMFFALLFSTPFMIVEQMNEPMTIGQTPIILGILYLGTVSTAGAFFLWNKGLELMDAGVGSLFLFLQPIVGAVLGWLWLKETLSFSFYIGGCFILLGIVIATVGKERPCNKKLNTNKKLTS</sequence>
<comment type="similarity">
    <text evidence="2">Belongs to the EamA transporter family.</text>
</comment>
<evidence type="ECO:0000256" key="2">
    <source>
        <dbReference type="ARBA" id="ARBA00007362"/>
    </source>
</evidence>
<feature type="transmembrane region" description="Helical" evidence="7">
    <location>
        <begin position="71"/>
        <end position="91"/>
    </location>
</feature>
<feature type="transmembrane region" description="Helical" evidence="7">
    <location>
        <begin position="272"/>
        <end position="291"/>
    </location>
</feature>
<evidence type="ECO:0000256" key="4">
    <source>
        <dbReference type="ARBA" id="ARBA00022692"/>
    </source>
</evidence>
<evidence type="ECO:0000256" key="6">
    <source>
        <dbReference type="ARBA" id="ARBA00023136"/>
    </source>
</evidence>
<comment type="caution">
    <text evidence="9">The sequence shown here is derived from an EMBL/GenBank/DDBJ whole genome shotgun (WGS) entry which is preliminary data.</text>
</comment>
<name>A0ABW5PM11_9BACI</name>
<evidence type="ECO:0000259" key="8">
    <source>
        <dbReference type="Pfam" id="PF00892"/>
    </source>
</evidence>
<evidence type="ECO:0000256" key="7">
    <source>
        <dbReference type="SAM" id="Phobius"/>
    </source>
</evidence>
<gene>
    <name evidence="9" type="ORF">ACFSTF_03010</name>
</gene>
<dbReference type="Gene3D" id="1.10.3730.20">
    <property type="match status" value="1"/>
</dbReference>
<feature type="transmembrane region" description="Helical" evidence="7">
    <location>
        <begin position="247"/>
        <end position="266"/>
    </location>
</feature>
<accession>A0ABW5PM11</accession>
<evidence type="ECO:0000313" key="9">
    <source>
        <dbReference type="EMBL" id="MFD2616283.1"/>
    </source>
</evidence>
<feature type="transmembrane region" description="Helical" evidence="7">
    <location>
        <begin position="128"/>
        <end position="145"/>
    </location>
</feature>